<accession>A0A8S2IPX8</accession>
<evidence type="ECO:0000259" key="1">
    <source>
        <dbReference type="Pfam" id="PF00026"/>
    </source>
</evidence>
<evidence type="ECO:0000313" key="3">
    <source>
        <dbReference type="EMBL" id="CAF3768061.1"/>
    </source>
</evidence>
<comment type="caution">
    <text evidence="3">The sequence shown here is derived from an EMBL/GenBank/DDBJ whole genome shotgun (WGS) entry which is preliminary data.</text>
</comment>
<protein>
    <recommendedName>
        <fullName evidence="1">Peptidase A1 domain-containing protein</fullName>
    </recommendedName>
</protein>
<dbReference type="AlphaFoldDB" id="A0A8S2IPX8"/>
<reference evidence="3" key="1">
    <citation type="submission" date="2021-02" db="EMBL/GenBank/DDBJ databases">
        <authorList>
            <person name="Nowell W R."/>
        </authorList>
    </citation>
    <scope>NUCLEOTIDE SEQUENCE</scope>
</reference>
<dbReference type="Gene3D" id="2.40.70.10">
    <property type="entry name" value="Acid Proteases"/>
    <property type="match status" value="1"/>
</dbReference>
<dbReference type="Proteomes" id="UP000682733">
    <property type="component" value="Unassembled WGS sequence"/>
</dbReference>
<sequence>MLYPRRLPNIAWKYDSSKSLTYKRGQKNSTACFADSSCLQAVFNLDTVQAGGLVVKQQYFGEIASSSGKVMENYSDVGVCGLRYVPEAEQFDFQEYKKKQHLYDKETLKSEFNKYLNASMVYGIGYETPLVNNLNMKQKLFGYWIGR</sequence>
<feature type="domain" description="Peptidase A1" evidence="1">
    <location>
        <begin position="13"/>
        <end position="117"/>
    </location>
</feature>
<proteinExistence type="predicted"/>
<feature type="non-terminal residue" evidence="3">
    <location>
        <position position="1"/>
    </location>
</feature>
<dbReference type="EMBL" id="CAJOBA010006258">
    <property type="protein sequence ID" value="CAF3768061.1"/>
    <property type="molecule type" value="Genomic_DNA"/>
</dbReference>
<evidence type="ECO:0000313" key="4">
    <source>
        <dbReference type="Proteomes" id="UP000682733"/>
    </source>
</evidence>
<dbReference type="Proteomes" id="UP000677228">
    <property type="component" value="Unassembled WGS sequence"/>
</dbReference>
<name>A0A8S2IPX8_9BILA</name>
<dbReference type="InterPro" id="IPR033121">
    <property type="entry name" value="PEPTIDASE_A1"/>
</dbReference>
<dbReference type="EMBL" id="CAJNOK010006250">
    <property type="protein sequence ID" value="CAF0998470.1"/>
    <property type="molecule type" value="Genomic_DNA"/>
</dbReference>
<dbReference type="Pfam" id="PF00026">
    <property type="entry name" value="Asp"/>
    <property type="match status" value="1"/>
</dbReference>
<evidence type="ECO:0000313" key="2">
    <source>
        <dbReference type="EMBL" id="CAF0998470.1"/>
    </source>
</evidence>
<dbReference type="SUPFAM" id="SSF50630">
    <property type="entry name" value="Acid proteases"/>
    <property type="match status" value="1"/>
</dbReference>
<dbReference type="InterPro" id="IPR021109">
    <property type="entry name" value="Peptidase_aspartic_dom_sf"/>
</dbReference>
<organism evidence="3 4">
    <name type="scientific">Didymodactylos carnosus</name>
    <dbReference type="NCBI Taxonomy" id="1234261"/>
    <lineage>
        <taxon>Eukaryota</taxon>
        <taxon>Metazoa</taxon>
        <taxon>Spiralia</taxon>
        <taxon>Gnathifera</taxon>
        <taxon>Rotifera</taxon>
        <taxon>Eurotatoria</taxon>
        <taxon>Bdelloidea</taxon>
        <taxon>Philodinida</taxon>
        <taxon>Philodinidae</taxon>
        <taxon>Didymodactylos</taxon>
    </lineage>
</organism>
<gene>
    <name evidence="2" type="ORF">OVA965_LOCUS14436</name>
    <name evidence="3" type="ORF">TMI583_LOCUS14441</name>
</gene>